<evidence type="ECO:0000313" key="2">
    <source>
        <dbReference type="EMBL" id="KAK9160712.1"/>
    </source>
</evidence>
<keyword evidence="3" id="KW-1185">Reference proteome</keyword>
<evidence type="ECO:0000256" key="1">
    <source>
        <dbReference type="SAM" id="MobiDB-lite"/>
    </source>
</evidence>
<evidence type="ECO:0000313" key="3">
    <source>
        <dbReference type="Proteomes" id="UP001420932"/>
    </source>
</evidence>
<feature type="compositionally biased region" description="Basic and acidic residues" evidence="1">
    <location>
        <begin position="35"/>
        <end position="48"/>
    </location>
</feature>
<accession>A0AAP0KZJ1</accession>
<name>A0AAP0KZJ1_9MAGN</name>
<gene>
    <name evidence="2" type="ORF">Syun_007053</name>
</gene>
<organism evidence="2 3">
    <name type="scientific">Stephania yunnanensis</name>
    <dbReference type="NCBI Taxonomy" id="152371"/>
    <lineage>
        <taxon>Eukaryota</taxon>
        <taxon>Viridiplantae</taxon>
        <taxon>Streptophyta</taxon>
        <taxon>Embryophyta</taxon>
        <taxon>Tracheophyta</taxon>
        <taxon>Spermatophyta</taxon>
        <taxon>Magnoliopsida</taxon>
        <taxon>Ranunculales</taxon>
        <taxon>Menispermaceae</taxon>
        <taxon>Menispermoideae</taxon>
        <taxon>Cissampelideae</taxon>
        <taxon>Stephania</taxon>
    </lineage>
</organism>
<comment type="caution">
    <text evidence="2">The sequence shown here is derived from an EMBL/GenBank/DDBJ whole genome shotgun (WGS) entry which is preliminary data.</text>
</comment>
<protein>
    <submittedName>
        <fullName evidence="2">Uncharacterized protein</fullName>
    </submittedName>
</protein>
<dbReference type="EMBL" id="JBBNAF010000003">
    <property type="protein sequence ID" value="KAK9160712.1"/>
    <property type="molecule type" value="Genomic_DNA"/>
</dbReference>
<feature type="compositionally biased region" description="Low complexity" evidence="1">
    <location>
        <begin position="7"/>
        <end position="20"/>
    </location>
</feature>
<feature type="compositionally biased region" description="Basic and acidic residues" evidence="1">
    <location>
        <begin position="60"/>
        <end position="78"/>
    </location>
</feature>
<feature type="region of interest" description="Disordered" evidence="1">
    <location>
        <begin position="1"/>
        <end position="20"/>
    </location>
</feature>
<dbReference type="AlphaFoldDB" id="A0AAP0KZJ1"/>
<proteinExistence type="predicted"/>
<dbReference type="Proteomes" id="UP001420932">
    <property type="component" value="Unassembled WGS sequence"/>
</dbReference>
<feature type="region of interest" description="Disordered" evidence="1">
    <location>
        <begin position="33"/>
        <end position="185"/>
    </location>
</feature>
<sequence>MSDDDVNSSSSSSSAFVSNSSLSNTISLCVSRGVVVEETRNSVKEEPRVSSGGRGAEASTDGRGRGLEQRRWRLEQHGGSRRRAGSANRGPRSLRNTGPQSRVGGLQRRTCGGSGENRRHMRRLKRGANSGAGGEDRAATTALTTNSRRGGVRQGCRRRALQRKDKAGESRSTSTMTVDDDGDGGGESLAVAETSLSLCREGSGRMGCWFLPFFG</sequence>
<reference evidence="2 3" key="1">
    <citation type="submission" date="2024-01" db="EMBL/GenBank/DDBJ databases">
        <title>Genome assemblies of Stephania.</title>
        <authorList>
            <person name="Yang L."/>
        </authorList>
    </citation>
    <scope>NUCLEOTIDE SEQUENCE [LARGE SCALE GENOMIC DNA]</scope>
    <source>
        <strain evidence="2">YNDBR</strain>
        <tissue evidence="2">Leaf</tissue>
    </source>
</reference>